<feature type="region of interest" description="Disordered" evidence="1">
    <location>
        <begin position="52"/>
        <end position="88"/>
    </location>
</feature>
<organism evidence="2">
    <name type="scientific">Notodromas monacha</name>
    <dbReference type="NCBI Taxonomy" id="399045"/>
    <lineage>
        <taxon>Eukaryota</taxon>
        <taxon>Metazoa</taxon>
        <taxon>Ecdysozoa</taxon>
        <taxon>Arthropoda</taxon>
        <taxon>Crustacea</taxon>
        <taxon>Oligostraca</taxon>
        <taxon>Ostracoda</taxon>
        <taxon>Podocopa</taxon>
        <taxon>Podocopida</taxon>
        <taxon>Cypridocopina</taxon>
        <taxon>Cypridoidea</taxon>
        <taxon>Cyprididae</taxon>
        <taxon>Notodromas</taxon>
    </lineage>
</organism>
<dbReference type="AlphaFoldDB" id="A0A7R9GE41"/>
<feature type="region of interest" description="Disordered" evidence="1">
    <location>
        <begin position="101"/>
        <end position="126"/>
    </location>
</feature>
<gene>
    <name evidence="2" type="ORF">NMOB1V02_LOCUS5080</name>
</gene>
<name>A0A7R9GE41_9CRUS</name>
<feature type="non-terminal residue" evidence="2">
    <location>
        <position position="1"/>
    </location>
</feature>
<feature type="compositionally biased region" description="Basic and acidic residues" evidence="1">
    <location>
        <begin position="114"/>
        <end position="123"/>
    </location>
</feature>
<sequence length="176" mass="18437">NFCVSVIDSQSLLVQVADVTQFSVEPQQVPRLVAQASGFSSNPFHRMTRKMSFRSGSTSSSSNAMTPLKRSHSTIAGPQSCANSASAGAVTAATAPKQLAAAGNTSFTSTSSAKKADSEKEEFLAPLPPSAASLSFIRASPRKKPSNSSSSLRKQFTKFTQFAFARTTSSSSVSNS</sequence>
<feature type="compositionally biased region" description="Low complexity" evidence="1">
    <location>
        <begin position="101"/>
        <end position="113"/>
    </location>
</feature>
<accession>A0A7R9GE41</accession>
<keyword evidence="3" id="KW-1185">Reference proteome</keyword>
<protein>
    <submittedName>
        <fullName evidence="2">Uncharacterized protein</fullName>
    </submittedName>
</protein>
<dbReference type="EMBL" id="OA882919">
    <property type="protein sequence ID" value="CAD7277345.1"/>
    <property type="molecule type" value="Genomic_DNA"/>
</dbReference>
<dbReference type="EMBL" id="CAJPEX010000882">
    <property type="protein sequence ID" value="CAG0917497.1"/>
    <property type="molecule type" value="Genomic_DNA"/>
</dbReference>
<proteinExistence type="predicted"/>
<evidence type="ECO:0000313" key="3">
    <source>
        <dbReference type="Proteomes" id="UP000678499"/>
    </source>
</evidence>
<feature type="compositionally biased region" description="Low complexity" evidence="1">
    <location>
        <begin position="53"/>
        <end position="62"/>
    </location>
</feature>
<reference evidence="2" key="1">
    <citation type="submission" date="2020-11" db="EMBL/GenBank/DDBJ databases">
        <authorList>
            <person name="Tran Van P."/>
        </authorList>
    </citation>
    <scope>NUCLEOTIDE SEQUENCE</scope>
</reference>
<evidence type="ECO:0000256" key="1">
    <source>
        <dbReference type="SAM" id="MobiDB-lite"/>
    </source>
</evidence>
<evidence type="ECO:0000313" key="2">
    <source>
        <dbReference type="EMBL" id="CAD7277345.1"/>
    </source>
</evidence>
<dbReference type="Proteomes" id="UP000678499">
    <property type="component" value="Unassembled WGS sequence"/>
</dbReference>